<comment type="caution">
    <text evidence="1">The sequence shown here is derived from an EMBL/GenBank/DDBJ whole genome shotgun (WGS) entry which is preliminary data.</text>
</comment>
<reference evidence="2" key="1">
    <citation type="journal article" date="2024" name="Proc. Natl. Acad. Sci. U.S.A.">
        <title>Extraordinary preservation of gene collinearity over three hundred million years revealed in homosporous lycophytes.</title>
        <authorList>
            <person name="Li C."/>
            <person name="Wickell D."/>
            <person name="Kuo L.Y."/>
            <person name="Chen X."/>
            <person name="Nie B."/>
            <person name="Liao X."/>
            <person name="Peng D."/>
            <person name="Ji J."/>
            <person name="Jenkins J."/>
            <person name="Williams M."/>
            <person name="Shu S."/>
            <person name="Plott C."/>
            <person name="Barry K."/>
            <person name="Rajasekar S."/>
            <person name="Grimwood J."/>
            <person name="Han X."/>
            <person name="Sun S."/>
            <person name="Hou Z."/>
            <person name="He W."/>
            <person name="Dai G."/>
            <person name="Sun C."/>
            <person name="Schmutz J."/>
            <person name="Leebens-Mack J.H."/>
            <person name="Li F.W."/>
            <person name="Wang L."/>
        </authorList>
    </citation>
    <scope>NUCLEOTIDE SEQUENCE [LARGE SCALE GENOMIC DNA]</scope>
    <source>
        <strain evidence="2">cv. PW_Plant_1</strain>
    </source>
</reference>
<sequence>MPYSEKKMSYSAVKVQKAPLVACLTCPLCDNLFRDATTISECLHTFCEECIRERLNDDEINECPICNAFLGCLPLEKLRVDNQLREVKAKLFPVSSRKRSMPSTRPSISVPVRRKERSLSSLGVVSMPPLFKPTTIVHSGHFSLDKSPTLRNLCIDGKRGVRRFKVLRSPEDAEKLVQHSHGKEAEGIASDYRKTDKVEDKEPATSREGSSSDSAFPAAFREIATVDRYAACHFKASVTKLSPVASGFGPQKDMPSRKITRYSSGAKYVYSYQKRRCRPLKVADLPPLAYLAEVGEADACSSATCSSADNALSVSLARKTFLIKGCFEEAHDSLTPKAIVRTISENSPTTGGSISIKTKNMRRANSQLHKRTSTGIKTKLEALKKSPLHLGFASFDLAPPNDRSTEVWFALKAAENQAEDDTLQQISTPYIRIKDGSLPVSHVKKYLAKKLHLGSDAEVEITCRGQPVVSSLPLESAKNIWLATGAAGKSSFSKQESTSRGSCNANQNGSFQDVVMILTYKRNLRTLVSH</sequence>
<dbReference type="Proteomes" id="UP001162992">
    <property type="component" value="Chromosome 23"/>
</dbReference>
<gene>
    <name evidence="1" type="ORF">O6H91_23G027500</name>
</gene>
<evidence type="ECO:0000313" key="2">
    <source>
        <dbReference type="Proteomes" id="UP001162992"/>
    </source>
</evidence>
<protein>
    <submittedName>
        <fullName evidence="1">Uncharacterized protein</fullName>
    </submittedName>
</protein>
<organism evidence="1 2">
    <name type="scientific">Diphasiastrum complanatum</name>
    <name type="common">Issler's clubmoss</name>
    <name type="synonym">Lycopodium complanatum</name>
    <dbReference type="NCBI Taxonomy" id="34168"/>
    <lineage>
        <taxon>Eukaryota</taxon>
        <taxon>Viridiplantae</taxon>
        <taxon>Streptophyta</taxon>
        <taxon>Embryophyta</taxon>
        <taxon>Tracheophyta</taxon>
        <taxon>Lycopodiopsida</taxon>
        <taxon>Lycopodiales</taxon>
        <taxon>Lycopodiaceae</taxon>
        <taxon>Lycopodioideae</taxon>
        <taxon>Diphasiastrum</taxon>
    </lineage>
</organism>
<dbReference type="EMBL" id="CM055114">
    <property type="protein sequence ID" value="KAJ7514095.1"/>
    <property type="molecule type" value="Genomic_DNA"/>
</dbReference>
<keyword evidence="2" id="KW-1185">Reference proteome</keyword>
<accession>A0ACC2A948</accession>
<proteinExistence type="predicted"/>
<name>A0ACC2A948_DIPCM</name>
<evidence type="ECO:0000313" key="1">
    <source>
        <dbReference type="EMBL" id="KAJ7514095.1"/>
    </source>
</evidence>